<reference evidence="2 3" key="1">
    <citation type="submission" date="2019-08" db="EMBL/GenBank/DDBJ databases">
        <title>Professor.</title>
        <authorList>
            <person name="Park J.S."/>
        </authorList>
    </citation>
    <scope>NUCLEOTIDE SEQUENCE [LARGE SCALE GENOMIC DNA]</scope>
    <source>
        <strain evidence="2 3">176CP5-101</strain>
    </source>
</reference>
<keyword evidence="1" id="KW-0472">Membrane</keyword>
<evidence type="ECO:0000313" key="2">
    <source>
        <dbReference type="EMBL" id="TXN38403.1"/>
    </source>
</evidence>
<feature type="transmembrane region" description="Helical" evidence="1">
    <location>
        <begin position="12"/>
        <end position="30"/>
    </location>
</feature>
<proteinExistence type="predicted"/>
<feature type="transmembrane region" description="Helical" evidence="1">
    <location>
        <begin position="63"/>
        <end position="80"/>
    </location>
</feature>
<feature type="transmembrane region" description="Helical" evidence="1">
    <location>
        <begin position="87"/>
        <end position="107"/>
    </location>
</feature>
<accession>A0A5C8VAI2</accession>
<gene>
    <name evidence="2" type="ORF">FVB32_02370</name>
</gene>
<keyword evidence="1" id="KW-0812">Transmembrane</keyword>
<keyword evidence="1" id="KW-1133">Transmembrane helix</keyword>
<comment type="caution">
    <text evidence="2">The sequence shown here is derived from an EMBL/GenBank/DDBJ whole genome shotgun (WGS) entry which is preliminary data.</text>
</comment>
<name>A0A5C8VAI2_9FLAO</name>
<sequence length="152" mass="16743">MLTKKVVGNLKNAIESDLLAISIGVIYLWFGSLKFFPALSPAENLAKNTIHELTFGLIADSKSIILLAILEVGIGILLLLKLWRKTTIVVALFHMALTFTPLLLFPLDSFKEPPLIPTLLGQYIGKNFVIVAALVTMVKKDPLEKKTLTNKS</sequence>
<protein>
    <recommendedName>
        <fullName evidence="4">Doxx family protein</fullName>
    </recommendedName>
</protein>
<dbReference type="EMBL" id="VRUR01000001">
    <property type="protein sequence ID" value="TXN38403.1"/>
    <property type="molecule type" value="Genomic_DNA"/>
</dbReference>
<organism evidence="2 3">
    <name type="scientific">Flagellimonas hymeniacidonis</name>
    <dbReference type="NCBI Taxonomy" id="2603628"/>
    <lineage>
        <taxon>Bacteria</taxon>
        <taxon>Pseudomonadati</taxon>
        <taxon>Bacteroidota</taxon>
        <taxon>Flavobacteriia</taxon>
        <taxon>Flavobacteriales</taxon>
        <taxon>Flavobacteriaceae</taxon>
        <taxon>Flagellimonas</taxon>
    </lineage>
</organism>
<dbReference type="Proteomes" id="UP000321456">
    <property type="component" value="Unassembled WGS sequence"/>
</dbReference>
<evidence type="ECO:0000256" key="1">
    <source>
        <dbReference type="SAM" id="Phobius"/>
    </source>
</evidence>
<dbReference type="AlphaFoldDB" id="A0A5C8VAI2"/>
<feature type="transmembrane region" description="Helical" evidence="1">
    <location>
        <begin position="119"/>
        <end position="138"/>
    </location>
</feature>
<evidence type="ECO:0008006" key="4">
    <source>
        <dbReference type="Google" id="ProtNLM"/>
    </source>
</evidence>
<keyword evidence="3" id="KW-1185">Reference proteome</keyword>
<evidence type="ECO:0000313" key="3">
    <source>
        <dbReference type="Proteomes" id="UP000321456"/>
    </source>
</evidence>